<dbReference type="PANTHER" id="PTHR22706:SF1">
    <property type="entry name" value="ASSEMBLY FACTOR FOR SPINDLE MICROTUBULES"/>
    <property type="match status" value="1"/>
</dbReference>
<keyword evidence="6" id="KW-0112">Calmodulin-binding</keyword>
<dbReference type="InterPro" id="IPR051185">
    <property type="entry name" value="ASPM"/>
</dbReference>
<dbReference type="OrthoDB" id="2148418at2759"/>
<dbReference type="InterPro" id="IPR000048">
    <property type="entry name" value="IQ_motif_EF-hand-BS"/>
</dbReference>
<evidence type="ECO:0000256" key="1">
    <source>
        <dbReference type="ARBA" id="ARBA00004496"/>
    </source>
</evidence>
<feature type="compositionally biased region" description="Low complexity" evidence="10">
    <location>
        <begin position="1114"/>
        <end position="1130"/>
    </location>
</feature>
<dbReference type="CDD" id="cd23767">
    <property type="entry name" value="IQCD"/>
    <property type="match status" value="1"/>
</dbReference>
<dbReference type="GO" id="GO:0005516">
    <property type="term" value="F:calmodulin binding"/>
    <property type="evidence" value="ECO:0007669"/>
    <property type="project" value="UniProtKB-KW"/>
</dbReference>
<evidence type="ECO:0000256" key="2">
    <source>
        <dbReference type="ARBA" id="ARBA00022490"/>
    </source>
</evidence>
<dbReference type="InterPro" id="IPR016024">
    <property type="entry name" value="ARM-type_fold"/>
</dbReference>
<keyword evidence="7 9" id="KW-0175">Coiled coil</keyword>
<evidence type="ECO:0000313" key="13">
    <source>
        <dbReference type="Proteomes" id="UP000663879"/>
    </source>
</evidence>
<evidence type="ECO:0000256" key="3">
    <source>
        <dbReference type="ARBA" id="ARBA00022618"/>
    </source>
</evidence>
<dbReference type="SUPFAM" id="SSF48371">
    <property type="entry name" value="ARM repeat"/>
    <property type="match status" value="1"/>
</dbReference>
<keyword evidence="13" id="KW-1185">Reference proteome</keyword>
<feature type="domain" description="Abnormal spindle-like microcephaly-associated protein ASH" evidence="11">
    <location>
        <begin position="35"/>
        <end position="117"/>
    </location>
</feature>
<dbReference type="PROSITE" id="PS50096">
    <property type="entry name" value="IQ"/>
    <property type="match status" value="5"/>
</dbReference>
<reference evidence="12" key="1">
    <citation type="submission" date="2021-02" db="EMBL/GenBank/DDBJ databases">
        <authorList>
            <person name="Nowell W R."/>
        </authorList>
    </citation>
    <scope>NUCLEOTIDE SEQUENCE</scope>
    <source>
        <strain evidence="12">Ploen Becks lab</strain>
    </source>
</reference>
<accession>A0A813X3A0</accession>
<dbReference type="GO" id="GO:0051295">
    <property type="term" value="P:establishment of meiotic spindle localization"/>
    <property type="evidence" value="ECO:0007669"/>
    <property type="project" value="TreeGrafter"/>
</dbReference>
<dbReference type="InterPro" id="IPR013783">
    <property type="entry name" value="Ig-like_fold"/>
</dbReference>
<dbReference type="Pfam" id="PF15780">
    <property type="entry name" value="ASH"/>
    <property type="match status" value="1"/>
</dbReference>
<dbReference type="SMART" id="SM00015">
    <property type="entry name" value="IQ"/>
    <property type="match status" value="8"/>
</dbReference>
<evidence type="ECO:0000256" key="10">
    <source>
        <dbReference type="SAM" id="MobiDB-lite"/>
    </source>
</evidence>
<dbReference type="PANTHER" id="PTHR22706">
    <property type="entry name" value="ASSEMBLY FACTOR FOR SPINDLE MICROTUBULES"/>
    <property type="match status" value="1"/>
</dbReference>
<dbReference type="SUPFAM" id="SSF52540">
    <property type="entry name" value="P-loop containing nucleoside triphosphate hydrolases"/>
    <property type="match status" value="1"/>
</dbReference>
<evidence type="ECO:0000313" key="12">
    <source>
        <dbReference type="EMBL" id="CAF0864329.1"/>
    </source>
</evidence>
<dbReference type="GO" id="GO:0000278">
    <property type="term" value="P:mitotic cell cycle"/>
    <property type="evidence" value="ECO:0007669"/>
    <property type="project" value="TreeGrafter"/>
</dbReference>
<evidence type="ECO:0000256" key="4">
    <source>
        <dbReference type="ARBA" id="ARBA00022737"/>
    </source>
</evidence>
<keyword evidence="2" id="KW-0963">Cytoplasm</keyword>
<dbReference type="Gene3D" id="1.25.10.10">
    <property type="entry name" value="Leucine-rich Repeat Variant"/>
    <property type="match status" value="1"/>
</dbReference>
<proteinExistence type="predicted"/>
<dbReference type="Pfam" id="PF00612">
    <property type="entry name" value="IQ"/>
    <property type="match status" value="6"/>
</dbReference>
<evidence type="ECO:0000256" key="9">
    <source>
        <dbReference type="SAM" id="Coils"/>
    </source>
</evidence>
<evidence type="ECO:0000256" key="5">
    <source>
        <dbReference type="ARBA" id="ARBA00022776"/>
    </source>
</evidence>
<dbReference type="EMBL" id="CAJNOC010001430">
    <property type="protein sequence ID" value="CAF0864329.1"/>
    <property type="molecule type" value="Genomic_DNA"/>
</dbReference>
<dbReference type="Proteomes" id="UP000663879">
    <property type="component" value="Unassembled WGS sequence"/>
</dbReference>
<evidence type="ECO:0000259" key="11">
    <source>
        <dbReference type="Pfam" id="PF15780"/>
    </source>
</evidence>
<gene>
    <name evidence="12" type="ORF">OXX778_LOCUS9602</name>
</gene>
<keyword evidence="4" id="KW-0677">Repeat</keyword>
<evidence type="ECO:0000256" key="7">
    <source>
        <dbReference type="ARBA" id="ARBA00023054"/>
    </source>
</evidence>
<dbReference type="AlphaFoldDB" id="A0A813X3A0"/>
<evidence type="ECO:0000256" key="6">
    <source>
        <dbReference type="ARBA" id="ARBA00022860"/>
    </source>
</evidence>
<dbReference type="GO" id="GO:0000922">
    <property type="term" value="C:spindle pole"/>
    <property type="evidence" value="ECO:0007669"/>
    <property type="project" value="TreeGrafter"/>
</dbReference>
<organism evidence="12 13">
    <name type="scientific">Brachionus calyciflorus</name>
    <dbReference type="NCBI Taxonomy" id="104777"/>
    <lineage>
        <taxon>Eukaryota</taxon>
        <taxon>Metazoa</taxon>
        <taxon>Spiralia</taxon>
        <taxon>Gnathifera</taxon>
        <taxon>Rotifera</taxon>
        <taxon>Eurotatoria</taxon>
        <taxon>Monogononta</taxon>
        <taxon>Pseudotrocha</taxon>
        <taxon>Ploima</taxon>
        <taxon>Brachionidae</taxon>
        <taxon>Brachionus</taxon>
    </lineage>
</organism>
<sequence>MTDCVANSHGLVFSISPVKKQPKKKNQEEEEENILTLAPFTKPPKINFGQLKINESVERAVLLINPQQFDLDLVVTNNELNINNIQLKIEKGRNVNLKIVWTPEKPGNYKFAILFEVTNSARLKFLVHAFGICIKPEEKKPIRKPLNMLQPLKKEKKLEPAPPPVQKKETTISTSTKYKTTTTTTTTIFKKTGKKSSFDETVIIEKNREENKENKKNLGITIESISEAKQPEPEFKNPRNIYEDSFSEDVPLENTPKLTDYQTNREQGVKVQLTPKLSDFMKPSVFDVEQLNSFSTTSTTTLTKITKIAATQLIDIGIDQENPINNKTLVNIAQGPKTPHFPFKFNSYLGESIPYPDQNSPFTSTVNRLGFNQQPYLGVTPKFDRNFLYKDETDMKLEDDVKLEKCVILCQKVWRYKIFRRKLRELKEKNKLDKLNQLLAVSKNVAKEFELINKRQDELVSQQMLEKQRNEQLIAEMERLELEKKERFLRCVLICQRAIRMKRFRQFLKEHREKLILKGVLLVQRKWRMIKFRSCLRQLKIEEQLRIEHETNVLKYTAMCQKMIRYKNFKRNLNSLRQAKRILDAQNSAASLIQKNWRMYKFRCKMTKYRQSAISIQNWYRNRIKPRNDFLTLKKTVVRIQNNFRKKMILKNQSSLKIQIIWRGYVQRKAFLRLKNSTLKIQRWFRDMKDRLCFLKLKRSLPSVQSKCRKLIQKQNKAALTIQHSYFYYKFRESMNLYRTAAIKIQTWTRSMKLRYEYLENRRIIIKSVIVIQKYCRMYIARKQLGILRHKKLEENSAVIIQKLWRGRKVRQDLNTIKQERLEQIKIRLEMEKLNKYATIIQSVWRGFIVRKETTQVLCSIRSRLSFYKFNTSSETNPTLGVRIKNSLKILNFQCVPIQQIILALTDLDKVTRLSPECCLIFTREGAIQILYEFIMNCNRSVPHMDLVKLCLQILINLSKYSQTAEYLLRPAGSCLLLLNLIQAYQSSNPNIFMDACIIFILLAQNESIKKVILKHENFIKKITGIYSVLERRANFSRDRQTSKGCLNSKEQLNSTLNVGLSSSSKKSLVLSFSPAPEWSLAKRETIELVDPIGAIEYMMNSLNITSQVTSGMPTSGKTPKKSLSSSSIDKSGKKSAAKVKPQAKQAGAKTSTKQLFKDNGRSESEIITKYKMEEETPVYCETEYDDDHFSITSNESYRSVSSVTTVKSISNLNAELPKLNSTLIGSNKRSGLKKSESVNFP</sequence>
<dbReference type="GO" id="GO:0005737">
    <property type="term" value="C:cytoplasm"/>
    <property type="evidence" value="ECO:0007669"/>
    <property type="project" value="UniProtKB-SubCell"/>
</dbReference>
<dbReference type="GO" id="GO:0051301">
    <property type="term" value="P:cell division"/>
    <property type="evidence" value="ECO:0007669"/>
    <property type="project" value="UniProtKB-KW"/>
</dbReference>
<dbReference type="Gene3D" id="1.20.5.190">
    <property type="match status" value="4"/>
</dbReference>
<dbReference type="InterPro" id="IPR031549">
    <property type="entry name" value="ASH"/>
</dbReference>
<evidence type="ECO:0000256" key="8">
    <source>
        <dbReference type="ARBA" id="ARBA00023306"/>
    </source>
</evidence>
<keyword evidence="3" id="KW-0132">Cell division</keyword>
<feature type="region of interest" description="Disordered" evidence="10">
    <location>
        <begin position="1110"/>
        <end position="1159"/>
    </location>
</feature>
<dbReference type="InterPro" id="IPR027417">
    <property type="entry name" value="P-loop_NTPase"/>
</dbReference>
<comment type="caution">
    <text evidence="12">The sequence shown here is derived from an EMBL/GenBank/DDBJ whole genome shotgun (WGS) entry which is preliminary data.</text>
</comment>
<keyword evidence="8" id="KW-0131">Cell cycle</keyword>
<protein>
    <recommendedName>
        <fullName evidence="11">Abnormal spindle-like microcephaly-associated protein ASH domain-containing protein</fullName>
    </recommendedName>
</protein>
<keyword evidence="5" id="KW-0498">Mitosis</keyword>
<feature type="coiled-coil region" evidence="9">
    <location>
        <begin position="463"/>
        <end position="490"/>
    </location>
</feature>
<name>A0A813X3A0_9BILA</name>
<dbReference type="InterPro" id="IPR011989">
    <property type="entry name" value="ARM-like"/>
</dbReference>
<dbReference type="GO" id="GO:0007051">
    <property type="term" value="P:spindle organization"/>
    <property type="evidence" value="ECO:0007669"/>
    <property type="project" value="TreeGrafter"/>
</dbReference>
<dbReference type="Gene3D" id="2.60.40.10">
    <property type="entry name" value="Immunoglobulins"/>
    <property type="match status" value="1"/>
</dbReference>
<comment type="subcellular location">
    <subcellularLocation>
        <location evidence="1">Cytoplasm</location>
    </subcellularLocation>
</comment>